<keyword evidence="2" id="KW-1185">Reference proteome</keyword>
<evidence type="ECO:0000313" key="1">
    <source>
        <dbReference type="EMBL" id="SCZ80777.1"/>
    </source>
</evidence>
<name>A0A1G5S3S2_9FIRM</name>
<dbReference type="OrthoDB" id="1752844at2"/>
<dbReference type="Pfam" id="PF13710">
    <property type="entry name" value="ACT_5"/>
    <property type="match status" value="1"/>
</dbReference>
<dbReference type="RefSeq" id="WP_092591897.1">
    <property type="nucleotide sequence ID" value="NZ_FMWL01000014.1"/>
</dbReference>
<proteinExistence type="predicted"/>
<dbReference type="InterPro" id="IPR045865">
    <property type="entry name" value="ACT-like_dom_sf"/>
</dbReference>
<sequence length="73" mass="8488">MTKKLHAKVDHGVDGLIRVLSTLRRREFDVVGVEMEEHEGALWITLDAPDQTTDRALDHVRKLYGVHDVRWVR</sequence>
<dbReference type="STRING" id="1120920.SAMN03080599_02441"/>
<gene>
    <name evidence="1" type="ORF">SAMN03080599_02441</name>
</gene>
<dbReference type="EMBL" id="FMWL01000014">
    <property type="protein sequence ID" value="SCZ80777.1"/>
    <property type="molecule type" value="Genomic_DNA"/>
</dbReference>
<dbReference type="Proteomes" id="UP000199208">
    <property type="component" value="Unassembled WGS sequence"/>
</dbReference>
<accession>A0A1G5S3S2</accession>
<dbReference type="SUPFAM" id="SSF55021">
    <property type="entry name" value="ACT-like"/>
    <property type="match status" value="1"/>
</dbReference>
<evidence type="ECO:0008006" key="3">
    <source>
        <dbReference type="Google" id="ProtNLM"/>
    </source>
</evidence>
<reference evidence="1 2" key="1">
    <citation type="submission" date="2016-10" db="EMBL/GenBank/DDBJ databases">
        <authorList>
            <person name="de Groot N.N."/>
        </authorList>
    </citation>
    <scope>NUCLEOTIDE SEQUENCE [LARGE SCALE GENOMIC DNA]</scope>
    <source>
        <strain evidence="1 2">DSM 2784</strain>
    </source>
</reference>
<dbReference type="AlphaFoldDB" id="A0A1G5S3S2"/>
<organism evidence="1 2">
    <name type="scientific">Acidaminobacter hydrogenoformans DSM 2784</name>
    <dbReference type="NCBI Taxonomy" id="1120920"/>
    <lineage>
        <taxon>Bacteria</taxon>
        <taxon>Bacillati</taxon>
        <taxon>Bacillota</taxon>
        <taxon>Clostridia</taxon>
        <taxon>Peptostreptococcales</taxon>
        <taxon>Acidaminobacteraceae</taxon>
        <taxon>Acidaminobacter</taxon>
    </lineage>
</organism>
<evidence type="ECO:0000313" key="2">
    <source>
        <dbReference type="Proteomes" id="UP000199208"/>
    </source>
</evidence>
<protein>
    <recommendedName>
        <fullName evidence="3">ACT domain-containing protein</fullName>
    </recommendedName>
</protein>